<dbReference type="STRING" id="51028.A0A0N4VLU9"/>
<dbReference type="Gene3D" id="3.30.200.20">
    <property type="entry name" value="Phosphorylase Kinase, domain 1"/>
    <property type="match status" value="1"/>
</dbReference>
<evidence type="ECO:0000313" key="9">
    <source>
        <dbReference type="WBParaSite" id="EVEC_0001188501-mRNA-1"/>
    </source>
</evidence>
<dbReference type="PANTHER" id="PTHR44329">
    <property type="entry name" value="SERINE/THREONINE-PROTEIN KINASE TNNI3K-RELATED"/>
    <property type="match status" value="1"/>
</dbReference>
<keyword evidence="8" id="KW-1185">Reference proteome</keyword>
<dbReference type="InterPro" id="IPR000719">
    <property type="entry name" value="Prot_kinase_dom"/>
</dbReference>
<dbReference type="OrthoDB" id="774951at2759"/>
<evidence type="ECO:0000256" key="2">
    <source>
        <dbReference type="ARBA" id="ARBA00022833"/>
    </source>
</evidence>
<keyword evidence="3" id="KW-0067">ATP-binding</keyword>
<dbReference type="InterPro" id="IPR002219">
    <property type="entry name" value="PKC_DAG/PE"/>
</dbReference>
<gene>
    <name evidence="7" type="ORF">EVEC_LOCUS11145</name>
</gene>
<feature type="domain" description="Phorbol-ester/DAG-type" evidence="6">
    <location>
        <begin position="15"/>
        <end position="65"/>
    </location>
</feature>
<dbReference type="Gene3D" id="1.10.510.10">
    <property type="entry name" value="Transferase(Phosphotransferase) domain 1"/>
    <property type="match status" value="1"/>
</dbReference>
<dbReference type="GO" id="GO:0004674">
    <property type="term" value="F:protein serine/threonine kinase activity"/>
    <property type="evidence" value="ECO:0007669"/>
    <property type="project" value="TreeGrafter"/>
</dbReference>
<feature type="domain" description="Protein kinase" evidence="5">
    <location>
        <begin position="65"/>
        <end position="413"/>
    </location>
</feature>
<dbReference type="Proteomes" id="UP000274131">
    <property type="component" value="Unassembled WGS sequence"/>
</dbReference>
<evidence type="ECO:0000313" key="8">
    <source>
        <dbReference type="Proteomes" id="UP000274131"/>
    </source>
</evidence>
<dbReference type="InterPro" id="IPR017441">
    <property type="entry name" value="Protein_kinase_ATP_BS"/>
</dbReference>
<proteinExistence type="predicted"/>
<protein>
    <submittedName>
        <fullName evidence="9">Protein kinase domain-containing protein</fullName>
    </submittedName>
</protein>
<reference evidence="7 8" key="2">
    <citation type="submission" date="2018-10" db="EMBL/GenBank/DDBJ databases">
        <authorList>
            <consortium name="Pathogen Informatics"/>
        </authorList>
    </citation>
    <scope>NUCLEOTIDE SEQUENCE [LARGE SCALE GENOMIC DNA]</scope>
</reference>
<dbReference type="PANTHER" id="PTHR44329:SF253">
    <property type="entry name" value="KINASE SUPPRESSOR OF RAS 2"/>
    <property type="match status" value="1"/>
</dbReference>
<reference evidence="9" key="1">
    <citation type="submission" date="2017-02" db="UniProtKB">
        <authorList>
            <consortium name="WormBaseParasite"/>
        </authorList>
    </citation>
    <scope>IDENTIFICATION</scope>
</reference>
<dbReference type="WBParaSite" id="EVEC_0001188501-mRNA-1">
    <property type="protein sequence ID" value="EVEC_0001188501-mRNA-1"/>
    <property type="gene ID" value="EVEC_0001188501"/>
</dbReference>
<feature type="compositionally biased region" description="Low complexity" evidence="4">
    <location>
        <begin position="104"/>
        <end position="129"/>
    </location>
</feature>
<dbReference type="GO" id="GO:0005524">
    <property type="term" value="F:ATP binding"/>
    <property type="evidence" value="ECO:0007669"/>
    <property type="project" value="UniProtKB-UniRule"/>
</dbReference>
<dbReference type="InterPro" id="IPR011009">
    <property type="entry name" value="Kinase-like_dom_sf"/>
</dbReference>
<dbReference type="PROSITE" id="PS00479">
    <property type="entry name" value="ZF_DAG_PE_1"/>
    <property type="match status" value="1"/>
</dbReference>
<feature type="binding site" evidence="3">
    <location>
        <position position="280"/>
    </location>
    <ligand>
        <name>ATP</name>
        <dbReference type="ChEBI" id="CHEBI:30616"/>
    </ligand>
</feature>
<dbReference type="GO" id="GO:0046872">
    <property type="term" value="F:metal ion binding"/>
    <property type="evidence" value="ECO:0007669"/>
    <property type="project" value="UniProtKB-KW"/>
</dbReference>
<sequence>MPGSPGTGRALHCIPHKWRRRKAFLNVEPCRVCNRQLNFFAGYEKCSSCKAKVHTACKLKLGDNCGLTVDVLKEAFSHMFKKDYEEDNWKQQSAAKPDFLSTDSSYPCDSPDNSSSSPGSSTPSTPAYPLSQPGTSKVRTFAFSDDVRYHAKIPEVVPEVPDIVIETEQCESPQRLLSSQGSDSTVRGDGATSSEGTLLTESYGAIRGSSGDIPDEKDDSTRNHILHRNRWSNGTIRIPNNWTDVTISPGQVEIKERSLLGHGRFGDVHKGNYFGDVAVKMLDMSHVDESVRVEAFKVGHFINSYLRVPERWLTYLAPELIRSIASDLRELPFSEHSDMYSFGTIWYELMTYQFPFSKLPSDVIIYRVGKGCTGELVNVKAAREVKEILMHCWAFAPSTRISFVELQTMIERLPKKRLTRSPSYPVSRSHDSMFI</sequence>
<dbReference type="InterPro" id="IPR046349">
    <property type="entry name" value="C1-like_sf"/>
</dbReference>
<evidence type="ECO:0000256" key="4">
    <source>
        <dbReference type="SAM" id="MobiDB-lite"/>
    </source>
</evidence>
<evidence type="ECO:0000256" key="3">
    <source>
        <dbReference type="PROSITE-ProRule" id="PRU10141"/>
    </source>
</evidence>
<accession>A0A0N4VLU9</accession>
<evidence type="ECO:0000259" key="5">
    <source>
        <dbReference type="PROSITE" id="PS50011"/>
    </source>
</evidence>
<dbReference type="PROSITE" id="PS00107">
    <property type="entry name" value="PROTEIN_KINASE_ATP"/>
    <property type="match status" value="1"/>
</dbReference>
<evidence type="ECO:0000256" key="1">
    <source>
        <dbReference type="ARBA" id="ARBA00022723"/>
    </source>
</evidence>
<name>A0A0N4VLU9_ENTVE</name>
<organism evidence="9">
    <name type="scientific">Enterobius vermicularis</name>
    <name type="common">Human pinworm</name>
    <dbReference type="NCBI Taxonomy" id="51028"/>
    <lineage>
        <taxon>Eukaryota</taxon>
        <taxon>Metazoa</taxon>
        <taxon>Ecdysozoa</taxon>
        <taxon>Nematoda</taxon>
        <taxon>Chromadorea</taxon>
        <taxon>Rhabditida</taxon>
        <taxon>Spirurina</taxon>
        <taxon>Oxyuridomorpha</taxon>
        <taxon>Oxyuroidea</taxon>
        <taxon>Oxyuridae</taxon>
        <taxon>Enterobius</taxon>
    </lineage>
</organism>
<dbReference type="SUPFAM" id="SSF56112">
    <property type="entry name" value="Protein kinase-like (PK-like)"/>
    <property type="match status" value="1"/>
</dbReference>
<feature type="region of interest" description="Disordered" evidence="4">
    <location>
        <begin position="171"/>
        <end position="199"/>
    </location>
</feature>
<dbReference type="Pfam" id="PF07714">
    <property type="entry name" value="PK_Tyr_Ser-Thr"/>
    <property type="match status" value="1"/>
</dbReference>
<dbReference type="InterPro" id="IPR001245">
    <property type="entry name" value="Ser-Thr/Tyr_kinase_cat_dom"/>
</dbReference>
<dbReference type="PROSITE" id="PS50081">
    <property type="entry name" value="ZF_DAG_PE_2"/>
    <property type="match status" value="1"/>
</dbReference>
<keyword evidence="1" id="KW-0479">Metal-binding</keyword>
<dbReference type="EMBL" id="UXUI01011635">
    <property type="protein sequence ID" value="VDD96394.1"/>
    <property type="molecule type" value="Genomic_DNA"/>
</dbReference>
<dbReference type="SUPFAM" id="SSF57889">
    <property type="entry name" value="Cysteine-rich domain"/>
    <property type="match status" value="1"/>
</dbReference>
<dbReference type="InterPro" id="IPR051681">
    <property type="entry name" value="Ser/Thr_Kinases-Pseudokinases"/>
</dbReference>
<evidence type="ECO:0000313" key="7">
    <source>
        <dbReference type="EMBL" id="VDD96394.1"/>
    </source>
</evidence>
<dbReference type="AlphaFoldDB" id="A0A0N4VLU9"/>
<keyword evidence="2" id="KW-0862">Zinc</keyword>
<evidence type="ECO:0000259" key="6">
    <source>
        <dbReference type="PROSITE" id="PS50081"/>
    </source>
</evidence>
<dbReference type="Gene3D" id="3.30.60.20">
    <property type="match status" value="1"/>
</dbReference>
<dbReference type="PROSITE" id="PS50011">
    <property type="entry name" value="PROTEIN_KINASE_DOM"/>
    <property type="match status" value="1"/>
</dbReference>
<feature type="region of interest" description="Disordered" evidence="4">
    <location>
        <begin position="91"/>
        <end position="135"/>
    </location>
</feature>
<keyword evidence="3" id="KW-0547">Nucleotide-binding</keyword>
<dbReference type="SMART" id="SM00109">
    <property type="entry name" value="C1"/>
    <property type="match status" value="1"/>
</dbReference>